<accession>A0A246GI43</accession>
<organism evidence="1 2">
    <name type="scientific">Flavobacterium davisii</name>
    <dbReference type="NCBI Taxonomy" id="2906077"/>
    <lineage>
        <taxon>Bacteria</taxon>
        <taxon>Pseudomonadati</taxon>
        <taxon>Bacteroidota</taxon>
        <taxon>Flavobacteriia</taxon>
        <taxon>Flavobacteriales</taxon>
        <taxon>Flavobacteriaceae</taxon>
        <taxon>Flavobacterium</taxon>
    </lineage>
</organism>
<reference evidence="1 2" key="1">
    <citation type="journal article" date="2017" name="Infect. Genet. Evol.">
        <title>Comparative genome analysis of fish pathogen Flavobacterium columnare reveals extensive sequence diversity within the species.</title>
        <authorList>
            <person name="Kayansamruaj P."/>
            <person name="Dong H.T."/>
            <person name="Hirono I."/>
            <person name="Kondo H."/>
            <person name="Senapin S."/>
            <person name="Rodkhum C."/>
        </authorList>
    </citation>
    <scope>NUCLEOTIDE SEQUENCE [LARGE SCALE GENOMIC DNA]</scope>
    <source>
        <strain evidence="1 2">1215</strain>
    </source>
</reference>
<evidence type="ECO:0000313" key="2">
    <source>
        <dbReference type="Proteomes" id="UP000197768"/>
    </source>
</evidence>
<protein>
    <recommendedName>
        <fullName evidence="3">DUF3164 family protein</fullName>
    </recommendedName>
</protein>
<evidence type="ECO:0008006" key="3">
    <source>
        <dbReference type="Google" id="ProtNLM"/>
    </source>
</evidence>
<proteinExistence type="predicted"/>
<dbReference type="RefSeq" id="WP_088394115.1">
    <property type="nucleotide sequence ID" value="NZ_MTCZ01000148.1"/>
</dbReference>
<sequence>MNNESPRRSIAEIKKELEEAEFLERKEAYTKRLNYESIKNTAVTELCNKALQLSNSIASFKKESFEEINALHEILKDYSQRHANGLGNFRVHYGNFRVNYKKQGRPTFDEKSTEAEGFIKDFVTSKFENDDDVKDLIISLLERKNGEFDINLIQKLYKMEDRFDDANWKQGIKLMKESYSYEFSKDYVTFEQKGKDGNWKQIPLSFSNI</sequence>
<dbReference type="Proteomes" id="UP000197768">
    <property type="component" value="Unassembled WGS sequence"/>
</dbReference>
<evidence type="ECO:0000313" key="1">
    <source>
        <dbReference type="EMBL" id="OWP83213.1"/>
    </source>
</evidence>
<dbReference type="EMBL" id="MTCZ01000148">
    <property type="protein sequence ID" value="OWP83213.1"/>
    <property type="molecule type" value="Genomic_DNA"/>
</dbReference>
<name>A0A246GI43_9FLAO</name>
<gene>
    <name evidence="1" type="ORF">BWK59_11745</name>
</gene>
<dbReference type="Pfam" id="PF11363">
    <property type="entry name" value="DUF3164"/>
    <property type="match status" value="1"/>
</dbReference>
<dbReference type="AlphaFoldDB" id="A0A246GI43"/>
<dbReference type="InterPro" id="IPR021505">
    <property type="entry name" value="Phage_B3_Orf6"/>
</dbReference>
<comment type="caution">
    <text evidence="1">The sequence shown here is derived from an EMBL/GenBank/DDBJ whole genome shotgun (WGS) entry which is preliminary data.</text>
</comment>